<dbReference type="SMART" id="SM00612">
    <property type="entry name" value="Kelch"/>
    <property type="match status" value="2"/>
</dbReference>
<dbReference type="PANTHER" id="PTHR24414:SF184">
    <property type="entry name" value="GALACTOSE OXIDASE_KELCH REPEAT SUPERFAMILY PROTEIN"/>
    <property type="match status" value="1"/>
</dbReference>
<dbReference type="EMBL" id="KB870811">
    <property type="protein sequence ID" value="EOA16787.1"/>
    <property type="molecule type" value="Genomic_DNA"/>
</dbReference>
<accession>R0F4V3</accession>
<dbReference type="eggNOG" id="KOG1072">
    <property type="taxonomic scope" value="Eukaryota"/>
</dbReference>
<dbReference type="Pfam" id="PF25210">
    <property type="entry name" value="Kelch_FKB95"/>
    <property type="match status" value="1"/>
</dbReference>
<reference evidence="3" key="1">
    <citation type="journal article" date="2013" name="Nat. Genet.">
        <title>The Capsella rubella genome and the genomic consequences of rapid mating system evolution.</title>
        <authorList>
            <person name="Slotte T."/>
            <person name="Hazzouri K.M."/>
            <person name="Agren J.A."/>
            <person name="Koenig D."/>
            <person name="Maumus F."/>
            <person name="Guo Y.L."/>
            <person name="Steige K."/>
            <person name="Platts A.E."/>
            <person name="Escobar J.S."/>
            <person name="Newman L.K."/>
            <person name="Wang W."/>
            <person name="Mandakova T."/>
            <person name="Vello E."/>
            <person name="Smith L.M."/>
            <person name="Henz S.R."/>
            <person name="Steffen J."/>
            <person name="Takuno S."/>
            <person name="Brandvain Y."/>
            <person name="Coop G."/>
            <person name="Andolfatto P."/>
            <person name="Hu T.T."/>
            <person name="Blanchette M."/>
            <person name="Clark R.M."/>
            <person name="Quesneville H."/>
            <person name="Nordborg M."/>
            <person name="Gaut B.S."/>
            <person name="Lysak M.A."/>
            <person name="Jenkins J."/>
            <person name="Grimwood J."/>
            <person name="Chapman J."/>
            <person name="Prochnik S."/>
            <person name="Shu S."/>
            <person name="Rokhsar D."/>
            <person name="Schmutz J."/>
            <person name="Weigel D."/>
            <person name="Wright S.I."/>
        </authorList>
    </citation>
    <scope>NUCLEOTIDE SEQUENCE [LARGE SCALE GENOMIC DNA]</scope>
    <source>
        <strain evidence="3">cv. Monte Gargano</strain>
    </source>
</reference>
<dbReference type="InterPro" id="IPR001810">
    <property type="entry name" value="F-box_dom"/>
</dbReference>
<dbReference type="InterPro" id="IPR036047">
    <property type="entry name" value="F-box-like_dom_sf"/>
</dbReference>
<evidence type="ECO:0000313" key="3">
    <source>
        <dbReference type="Proteomes" id="UP000029121"/>
    </source>
</evidence>
<dbReference type="InterPro" id="IPR006652">
    <property type="entry name" value="Kelch_1"/>
</dbReference>
<dbReference type="SUPFAM" id="SSF117281">
    <property type="entry name" value="Kelch motif"/>
    <property type="match status" value="1"/>
</dbReference>
<dbReference type="Pfam" id="PF00646">
    <property type="entry name" value="F-box"/>
    <property type="match status" value="1"/>
</dbReference>
<dbReference type="InterPro" id="IPR050354">
    <property type="entry name" value="F-box/kelch-repeat_ARATH"/>
</dbReference>
<proteinExistence type="predicted"/>
<organism evidence="2 3">
    <name type="scientific">Capsella rubella</name>
    <dbReference type="NCBI Taxonomy" id="81985"/>
    <lineage>
        <taxon>Eukaryota</taxon>
        <taxon>Viridiplantae</taxon>
        <taxon>Streptophyta</taxon>
        <taxon>Embryophyta</taxon>
        <taxon>Tracheophyta</taxon>
        <taxon>Spermatophyta</taxon>
        <taxon>Magnoliopsida</taxon>
        <taxon>eudicotyledons</taxon>
        <taxon>Gunneridae</taxon>
        <taxon>Pentapetalae</taxon>
        <taxon>rosids</taxon>
        <taxon>malvids</taxon>
        <taxon>Brassicales</taxon>
        <taxon>Brassicaceae</taxon>
        <taxon>Camelineae</taxon>
        <taxon>Capsella</taxon>
    </lineage>
</organism>
<dbReference type="SMART" id="SM00256">
    <property type="entry name" value="FBOX"/>
    <property type="match status" value="1"/>
</dbReference>
<dbReference type="PROSITE" id="PS50181">
    <property type="entry name" value="FBOX"/>
    <property type="match status" value="1"/>
</dbReference>
<protein>
    <recommendedName>
        <fullName evidence="1">F-box domain-containing protein</fullName>
    </recommendedName>
</protein>
<evidence type="ECO:0000259" key="1">
    <source>
        <dbReference type="PROSITE" id="PS50181"/>
    </source>
</evidence>
<dbReference type="AlphaFoldDB" id="R0F4V3"/>
<keyword evidence="3" id="KW-1185">Reference proteome</keyword>
<dbReference type="Gene3D" id="2.120.10.80">
    <property type="entry name" value="Kelch-type beta propeller"/>
    <property type="match status" value="1"/>
</dbReference>
<dbReference type="Gene3D" id="1.20.1280.50">
    <property type="match status" value="1"/>
</dbReference>
<dbReference type="CDD" id="cd22152">
    <property type="entry name" value="F-box_AtAFR-like"/>
    <property type="match status" value="1"/>
</dbReference>
<dbReference type="InterPro" id="IPR015915">
    <property type="entry name" value="Kelch-typ_b-propeller"/>
</dbReference>
<dbReference type="Proteomes" id="UP000029121">
    <property type="component" value="Unassembled WGS sequence"/>
</dbReference>
<dbReference type="OrthoDB" id="45365at2759"/>
<gene>
    <name evidence="2" type="ORF">CARUB_v10005008mg</name>
</gene>
<feature type="domain" description="F-box" evidence="1">
    <location>
        <begin position="24"/>
        <end position="70"/>
    </location>
</feature>
<dbReference type="SUPFAM" id="SSF81383">
    <property type="entry name" value="F-box domain"/>
    <property type="match status" value="1"/>
</dbReference>
<dbReference type="InterPro" id="IPR057499">
    <property type="entry name" value="Kelch_FKB95"/>
</dbReference>
<sequence>MSSPVKKRKTKTTTSPLLPLSLQSTQLSSLPDDLLISIFARVSRLEYPILSLVSKSFRALLASPELYETRSFLGRTESCLYVCLGFPSRSNPRWFTLCRKPNPTLTNNMKKKNKKSTGHAMAAVSIPNSPPAHWSSIVAVGSDIYNIGGSTSEEYSSSISVLDCRSHTWHEGPSMLAERNFPAANVIGGKIYVAGGCKESNSSNWMEAFDLKTRTWEPLLNPFADRCETRVCKSAVIEKAICLFGDKGVAYNPKLDRWEAIGAVNYLDFGWVWYTYCVIDSVLYSYSESDGIKLYDSKIGRWVKLKGLEGLPKFAGYGCVRLADYGGKMAVLWDKYLPSSGYKNKVIWCAVITLGRRFNEEIFGKVEWLDAVLTVPESYVFVCARAATV</sequence>
<evidence type="ECO:0000313" key="2">
    <source>
        <dbReference type="EMBL" id="EOA16787.1"/>
    </source>
</evidence>
<name>R0F4V3_9BRAS</name>
<dbReference type="PANTHER" id="PTHR24414">
    <property type="entry name" value="F-BOX/KELCH-REPEAT PROTEIN SKIP4"/>
    <property type="match status" value="1"/>
</dbReference>